<dbReference type="SUPFAM" id="SSF56801">
    <property type="entry name" value="Acetyl-CoA synthetase-like"/>
    <property type="match status" value="1"/>
</dbReference>
<feature type="domain" description="AMP-dependent synthetase/ligase" evidence="4">
    <location>
        <begin position="22"/>
        <end position="452"/>
    </location>
</feature>
<dbReference type="Gene3D" id="3.30.300.30">
    <property type="match status" value="1"/>
</dbReference>
<dbReference type="InterPro" id="IPR042099">
    <property type="entry name" value="ANL_N_sf"/>
</dbReference>
<dbReference type="GO" id="GO:0005524">
    <property type="term" value="F:ATP binding"/>
    <property type="evidence" value="ECO:0007669"/>
    <property type="project" value="UniProtKB-KW"/>
</dbReference>
<evidence type="ECO:0000256" key="2">
    <source>
        <dbReference type="ARBA" id="ARBA00022840"/>
    </source>
</evidence>
<dbReference type="CDD" id="cd05907">
    <property type="entry name" value="VL_LC_FACS_like"/>
    <property type="match status" value="1"/>
</dbReference>
<dbReference type="InterPro" id="IPR045851">
    <property type="entry name" value="AMP-bd_C_sf"/>
</dbReference>
<accession>A0A917K7R1</accession>
<dbReference type="AlphaFoldDB" id="A0A917K7R1"/>
<evidence type="ECO:0000256" key="1">
    <source>
        <dbReference type="ARBA" id="ARBA00022741"/>
    </source>
</evidence>
<dbReference type="Pfam" id="PF23562">
    <property type="entry name" value="AMP-binding_C_3"/>
    <property type="match status" value="1"/>
</dbReference>
<comment type="caution">
    <text evidence="5">The sequence shown here is derived from an EMBL/GenBank/DDBJ whole genome shotgun (WGS) entry which is preliminary data.</text>
</comment>
<dbReference type="EMBL" id="BMOY01000009">
    <property type="protein sequence ID" value="GGJ01895.1"/>
    <property type="molecule type" value="Genomic_DNA"/>
</dbReference>
<proteinExistence type="predicted"/>
<dbReference type="GO" id="GO:0016020">
    <property type="term" value="C:membrane"/>
    <property type="evidence" value="ECO:0007669"/>
    <property type="project" value="TreeGrafter"/>
</dbReference>
<dbReference type="Gene3D" id="3.40.50.12780">
    <property type="entry name" value="N-terminal domain of ligase-like"/>
    <property type="match status" value="1"/>
</dbReference>
<dbReference type="Proteomes" id="UP000637695">
    <property type="component" value="Unassembled WGS sequence"/>
</dbReference>
<evidence type="ECO:0000313" key="5">
    <source>
        <dbReference type="EMBL" id="GGJ01895.1"/>
    </source>
</evidence>
<dbReference type="InterPro" id="IPR000873">
    <property type="entry name" value="AMP-dep_synth/lig_dom"/>
</dbReference>
<dbReference type="GO" id="GO:0004467">
    <property type="term" value="F:long-chain fatty acid-CoA ligase activity"/>
    <property type="evidence" value="ECO:0007669"/>
    <property type="project" value="UniProtKB-EC"/>
</dbReference>
<organism evidence="5 6">
    <name type="scientific">Alicyclobacillus cellulosilyticus</name>
    <dbReference type="NCBI Taxonomy" id="1003997"/>
    <lineage>
        <taxon>Bacteria</taxon>
        <taxon>Bacillati</taxon>
        <taxon>Bacillota</taxon>
        <taxon>Bacilli</taxon>
        <taxon>Bacillales</taxon>
        <taxon>Alicyclobacillaceae</taxon>
        <taxon>Alicyclobacillus</taxon>
    </lineage>
</organism>
<evidence type="ECO:0000256" key="3">
    <source>
        <dbReference type="ARBA" id="ARBA00024484"/>
    </source>
</evidence>
<keyword evidence="6" id="KW-1185">Reference proteome</keyword>
<name>A0A917K7R1_9BACL</name>
<reference evidence="5" key="2">
    <citation type="submission" date="2020-09" db="EMBL/GenBank/DDBJ databases">
        <authorList>
            <person name="Sun Q."/>
            <person name="Ohkuma M."/>
        </authorList>
    </citation>
    <scope>NUCLEOTIDE SEQUENCE</scope>
    <source>
        <strain evidence="5">JCM 18487</strain>
    </source>
</reference>
<evidence type="ECO:0000313" key="6">
    <source>
        <dbReference type="Proteomes" id="UP000637695"/>
    </source>
</evidence>
<comment type="catalytic activity">
    <reaction evidence="3">
        <text>a long-chain fatty acid + ATP + CoA = a long-chain fatty acyl-CoA + AMP + diphosphate</text>
        <dbReference type="Rhea" id="RHEA:15421"/>
        <dbReference type="ChEBI" id="CHEBI:30616"/>
        <dbReference type="ChEBI" id="CHEBI:33019"/>
        <dbReference type="ChEBI" id="CHEBI:57287"/>
        <dbReference type="ChEBI" id="CHEBI:57560"/>
        <dbReference type="ChEBI" id="CHEBI:83139"/>
        <dbReference type="ChEBI" id="CHEBI:456215"/>
        <dbReference type="EC" id="6.2.1.3"/>
    </reaction>
    <physiologicalReaction direction="left-to-right" evidence="3">
        <dbReference type="Rhea" id="RHEA:15422"/>
    </physiologicalReaction>
</comment>
<dbReference type="InterPro" id="IPR020845">
    <property type="entry name" value="AMP-binding_CS"/>
</dbReference>
<dbReference type="PROSITE" id="PS00455">
    <property type="entry name" value="AMP_BINDING"/>
    <property type="match status" value="1"/>
</dbReference>
<keyword evidence="1" id="KW-0547">Nucleotide-binding</keyword>
<evidence type="ECO:0000259" key="4">
    <source>
        <dbReference type="Pfam" id="PF00501"/>
    </source>
</evidence>
<protein>
    <submittedName>
        <fullName evidence="5">AMP-dependent synthetase</fullName>
    </submittedName>
</protein>
<dbReference type="PANTHER" id="PTHR43272">
    <property type="entry name" value="LONG-CHAIN-FATTY-ACID--COA LIGASE"/>
    <property type="match status" value="1"/>
</dbReference>
<dbReference type="Pfam" id="PF00501">
    <property type="entry name" value="AMP-binding"/>
    <property type="match status" value="1"/>
</dbReference>
<sequence>MPVAEPDGVVRMPSRSLVHWLAASAARHADAPALWDPVPGGGYRALTYRQFWAQVVRMADLLADLGVRPGDRVALFAASRAWWPVSDVAVMSLGAVTVPLDLHASPPQLAHVVHHAAPVGVVVDGAERLRQVLALPPGACASVRFAVVLAAKDDAAQGAVHRAAHGAGEDEGTGPTVWAAARARGWLVASGAEQAAPAHVTDGPRADVKPGDLATIVYTSGTTGSPKGVCLTHENLCANIEGIVQYVPLAPRDRTLSYLPLSHIFERTAGQFVPLTQGASIAYARSFAELPHDLRSMPPTVLTTVPRLLEKVMERIEADVARMPGWRRRLFQQAVACGAAVRVDGARGARGRLRVYDLLVHRRVRRALGGRLRMIIVGGAPLPVHVGRFFQACGIPVVEGYGLTETSPVVSVNLPAAPRLGTAGKVLPNVEVRLAPDGEIWVRGPSVTPGYYRDEAETRAAFTDDGWFKTGDIGEWVDGAYLRINDRKKHVLVLSTGKKVVPAPVEAAICRSPLIEQAVLAGHGRKFVSAIVVPSPAAEQAGLTPHTLAARLLAEVSEHTAPFADFERPKKIIVAEEPFSVENGLLTPTHKVRRDAVWARYAAEIDDLYANAPPDRQD</sequence>
<keyword evidence="2" id="KW-0067">ATP-binding</keyword>
<reference evidence="5" key="1">
    <citation type="journal article" date="2014" name="Int. J. Syst. Evol. Microbiol.">
        <title>Complete genome sequence of Corynebacterium casei LMG S-19264T (=DSM 44701T), isolated from a smear-ripened cheese.</title>
        <authorList>
            <consortium name="US DOE Joint Genome Institute (JGI-PGF)"/>
            <person name="Walter F."/>
            <person name="Albersmeier A."/>
            <person name="Kalinowski J."/>
            <person name="Ruckert C."/>
        </authorList>
    </citation>
    <scope>NUCLEOTIDE SEQUENCE</scope>
    <source>
        <strain evidence="5">JCM 18487</strain>
    </source>
</reference>
<gene>
    <name evidence="5" type="ORF">GCM10010885_08870</name>
</gene>
<dbReference type="PANTHER" id="PTHR43272:SF33">
    <property type="entry name" value="AMP-BINDING DOMAIN-CONTAINING PROTEIN-RELATED"/>
    <property type="match status" value="1"/>
</dbReference>